<evidence type="ECO:0000256" key="3">
    <source>
        <dbReference type="ARBA" id="ARBA00023015"/>
    </source>
</evidence>
<dbReference type="PRINTS" id="PR00367">
    <property type="entry name" value="ETHRSPELEMNT"/>
</dbReference>
<protein>
    <recommendedName>
        <fullName evidence="9">AP2/ERF domain-containing protein</fullName>
    </recommendedName>
</protein>
<feature type="domain" description="AP2/ERF" evidence="9">
    <location>
        <begin position="40"/>
        <end position="97"/>
    </location>
</feature>
<feature type="region of interest" description="Disordered" evidence="8">
    <location>
        <begin position="1"/>
        <end position="49"/>
    </location>
</feature>
<evidence type="ECO:0000256" key="5">
    <source>
        <dbReference type="ARBA" id="ARBA00023163"/>
    </source>
</evidence>
<keyword evidence="11" id="KW-1185">Reference proteome</keyword>
<evidence type="ECO:0000259" key="9">
    <source>
        <dbReference type="PROSITE" id="PS51032"/>
    </source>
</evidence>
<dbReference type="Proteomes" id="UP001634007">
    <property type="component" value="Unassembled WGS sequence"/>
</dbReference>
<dbReference type="CDD" id="cd00018">
    <property type="entry name" value="AP2"/>
    <property type="match status" value="1"/>
</dbReference>
<dbReference type="SUPFAM" id="SSF54171">
    <property type="entry name" value="DNA-binding domain"/>
    <property type="match status" value="1"/>
</dbReference>
<dbReference type="EMBL" id="JBJKBG010000006">
    <property type="protein sequence ID" value="KAL3733427.1"/>
    <property type="molecule type" value="Genomic_DNA"/>
</dbReference>
<evidence type="ECO:0000313" key="11">
    <source>
        <dbReference type="Proteomes" id="UP001634007"/>
    </source>
</evidence>
<evidence type="ECO:0000313" key="10">
    <source>
        <dbReference type="EMBL" id="KAL3733427.1"/>
    </source>
</evidence>
<dbReference type="InterPro" id="IPR016177">
    <property type="entry name" value="DNA-bd_dom_sf"/>
</dbReference>
<sequence>MIPSRAAAAPDDVPEVAGSAPKGHVQQQQQPQQVGAGEPKYRGVRRRRWGKYTAEISDPVKKARVWLGTFASAEEAARAYDLAAVRFRGSKAKTNFPASLYDRDDAQAQAPARIRRHAAAREDPQQGRRAFPQRPTCSSLSSTVESFSGPRPPPSAAAAAPQQQPEKRYRRSPPVEPEDCQSDCDSSSSVVDDCGGGVEEGSSSTSWFRRRGPLPFDLNLPPSSGGVDLDGEDLRLCL</sequence>
<dbReference type="PANTHER" id="PTHR31677:SF253">
    <property type="entry name" value="ETHYLENE-RESPONSIVE TRANSCRIPTION FACTOR 11"/>
    <property type="match status" value="1"/>
</dbReference>
<keyword evidence="2" id="KW-0936">Ethylene signaling pathway</keyword>
<dbReference type="GO" id="GO:0003677">
    <property type="term" value="F:DNA binding"/>
    <property type="evidence" value="ECO:0007669"/>
    <property type="project" value="UniProtKB-KW"/>
</dbReference>
<dbReference type="InterPro" id="IPR036955">
    <property type="entry name" value="AP2/ERF_dom_sf"/>
</dbReference>
<feature type="compositionally biased region" description="Low complexity" evidence="8">
    <location>
        <begin position="1"/>
        <end position="17"/>
    </location>
</feature>
<dbReference type="SMART" id="SM00380">
    <property type="entry name" value="AP2"/>
    <property type="match status" value="1"/>
</dbReference>
<comment type="subcellular location">
    <subcellularLocation>
        <location evidence="1">Nucleus</location>
    </subcellularLocation>
</comment>
<evidence type="ECO:0000256" key="7">
    <source>
        <dbReference type="ARBA" id="ARBA00024343"/>
    </source>
</evidence>
<keyword evidence="6" id="KW-0539">Nucleus</keyword>
<dbReference type="InterPro" id="IPR001471">
    <property type="entry name" value="AP2/ERF_dom"/>
</dbReference>
<dbReference type="GO" id="GO:0009873">
    <property type="term" value="P:ethylene-activated signaling pathway"/>
    <property type="evidence" value="ECO:0007669"/>
    <property type="project" value="UniProtKB-KW"/>
</dbReference>
<dbReference type="GO" id="GO:0005634">
    <property type="term" value="C:nucleus"/>
    <property type="evidence" value="ECO:0007669"/>
    <property type="project" value="UniProtKB-SubCell"/>
</dbReference>
<dbReference type="PROSITE" id="PS51032">
    <property type="entry name" value="AP2_ERF"/>
    <property type="match status" value="1"/>
</dbReference>
<keyword evidence="5" id="KW-0804">Transcription</keyword>
<evidence type="ECO:0000256" key="2">
    <source>
        <dbReference type="ARBA" id="ARBA00022745"/>
    </source>
</evidence>
<gene>
    <name evidence="10" type="ORF">ACJRO7_022880</name>
</gene>
<evidence type="ECO:0000256" key="6">
    <source>
        <dbReference type="ARBA" id="ARBA00023242"/>
    </source>
</evidence>
<proteinExistence type="inferred from homology"/>
<dbReference type="Pfam" id="PF00847">
    <property type="entry name" value="AP2"/>
    <property type="match status" value="1"/>
</dbReference>
<keyword evidence="4" id="KW-0238">DNA-binding</keyword>
<reference evidence="10 11" key="1">
    <citation type="submission" date="2024-11" db="EMBL/GenBank/DDBJ databases">
        <title>Chromosome-level genome assembly of Eucalyptus globulus Labill. provides insights into its genome evolution.</title>
        <authorList>
            <person name="Li X."/>
        </authorList>
    </citation>
    <scope>NUCLEOTIDE SEQUENCE [LARGE SCALE GENOMIC DNA]</scope>
    <source>
        <strain evidence="10">CL2024</strain>
        <tissue evidence="10">Fresh tender leaves</tissue>
    </source>
</reference>
<dbReference type="AlphaFoldDB" id="A0ABD3K2D8"/>
<accession>A0ABD3K2D8</accession>
<evidence type="ECO:0000256" key="4">
    <source>
        <dbReference type="ARBA" id="ARBA00023125"/>
    </source>
</evidence>
<evidence type="ECO:0000256" key="1">
    <source>
        <dbReference type="ARBA" id="ARBA00004123"/>
    </source>
</evidence>
<dbReference type="Gene3D" id="3.30.730.10">
    <property type="entry name" value="AP2/ERF domain"/>
    <property type="match status" value="1"/>
</dbReference>
<feature type="region of interest" description="Disordered" evidence="8">
    <location>
        <begin position="93"/>
        <end position="232"/>
    </location>
</feature>
<organism evidence="10 11">
    <name type="scientific">Eucalyptus globulus</name>
    <name type="common">Tasmanian blue gum</name>
    <dbReference type="NCBI Taxonomy" id="34317"/>
    <lineage>
        <taxon>Eukaryota</taxon>
        <taxon>Viridiplantae</taxon>
        <taxon>Streptophyta</taxon>
        <taxon>Embryophyta</taxon>
        <taxon>Tracheophyta</taxon>
        <taxon>Spermatophyta</taxon>
        <taxon>Magnoliopsida</taxon>
        <taxon>eudicotyledons</taxon>
        <taxon>Gunneridae</taxon>
        <taxon>Pentapetalae</taxon>
        <taxon>rosids</taxon>
        <taxon>malvids</taxon>
        <taxon>Myrtales</taxon>
        <taxon>Myrtaceae</taxon>
        <taxon>Myrtoideae</taxon>
        <taxon>Eucalypteae</taxon>
        <taxon>Eucalyptus</taxon>
    </lineage>
</organism>
<comment type="caution">
    <text evidence="10">The sequence shown here is derived from an EMBL/GenBank/DDBJ whole genome shotgun (WGS) entry which is preliminary data.</text>
</comment>
<dbReference type="PANTHER" id="PTHR31677">
    <property type="entry name" value="AP2 DOMAIN CLASS TRANSCRIPTION FACTOR"/>
    <property type="match status" value="1"/>
</dbReference>
<dbReference type="FunFam" id="3.30.730.10:FF:000001">
    <property type="entry name" value="Ethylene-responsive transcription factor 2"/>
    <property type="match status" value="1"/>
</dbReference>
<comment type="similarity">
    <text evidence="7">Belongs to the AP2/ERF transcription factor family. ERF subfamily.</text>
</comment>
<feature type="compositionally biased region" description="Polar residues" evidence="8">
    <location>
        <begin position="135"/>
        <end position="146"/>
    </location>
</feature>
<name>A0ABD3K2D8_EUCGL</name>
<feature type="compositionally biased region" description="Low complexity" evidence="8">
    <location>
        <begin position="183"/>
        <end position="193"/>
    </location>
</feature>
<keyword evidence="3" id="KW-0805">Transcription regulation</keyword>
<evidence type="ECO:0000256" key="8">
    <source>
        <dbReference type="SAM" id="MobiDB-lite"/>
    </source>
</evidence>